<reference evidence="3 4" key="1">
    <citation type="journal article" date="2017" name="ISME J.">
        <title>Genome of 'Ca. Desulfovibrio trichonymphae', an H2-oxidizing bacterium in a tripartite symbiotic system within a protist cell in the termite gut.</title>
        <authorList>
            <person name="Kuwahara H."/>
            <person name="Yuki M."/>
            <person name="Izawa K."/>
            <person name="Ohkuma M."/>
            <person name="Hongoh Y."/>
        </authorList>
    </citation>
    <scope>NUCLEOTIDE SEQUENCE [LARGE SCALE GENOMIC DNA]</scope>
    <source>
        <strain evidence="3 4">Rs-N31</strain>
    </source>
</reference>
<feature type="transmembrane region" description="Helical" evidence="1">
    <location>
        <begin position="172"/>
        <end position="193"/>
    </location>
</feature>
<proteinExistence type="predicted"/>
<keyword evidence="1" id="KW-1133">Transmembrane helix</keyword>
<evidence type="ECO:0000313" key="3">
    <source>
        <dbReference type="EMBL" id="BAV91977.1"/>
    </source>
</evidence>
<feature type="chain" id="PRO_5009618593" evidence="2">
    <location>
        <begin position="25"/>
        <end position="198"/>
    </location>
</feature>
<gene>
    <name evidence="3" type="primary">nikL</name>
    <name evidence="3" type="ORF">RSDT_0465</name>
</gene>
<dbReference type="OrthoDB" id="9795418at2"/>
<feature type="signal peptide" evidence="2">
    <location>
        <begin position="1"/>
        <end position="24"/>
    </location>
</feature>
<dbReference type="Proteomes" id="UP000242645">
    <property type="component" value="Chromosome"/>
</dbReference>
<protein>
    <submittedName>
        <fullName evidence="3">Ni2+ ABC transporter small membrane-bound protein NikL</fullName>
    </submittedName>
</protein>
<dbReference type="KEGG" id="dtr:RSDT_0465"/>
<evidence type="ECO:0000256" key="2">
    <source>
        <dbReference type="SAM" id="SignalP"/>
    </source>
</evidence>
<keyword evidence="1" id="KW-0472">Membrane</keyword>
<keyword evidence="2" id="KW-0732">Signal</keyword>
<keyword evidence="4" id="KW-1185">Reference proteome</keyword>
<dbReference type="AlphaFoldDB" id="A0A1J1DQ60"/>
<keyword evidence="1" id="KW-0812">Transmembrane</keyword>
<dbReference type="RefSeq" id="WP_096399505.1">
    <property type="nucleotide sequence ID" value="NZ_AP017368.1"/>
</dbReference>
<evidence type="ECO:0000256" key="1">
    <source>
        <dbReference type="SAM" id="Phobius"/>
    </source>
</evidence>
<name>A0A1J1DQ60_9BACT</name>
<organism evidence="3 4">
    <name type="scientific">Candidatus Desulfovibrio trichonymphae</name>
    <dbReference type="NCBI Taxonomy" id="1725232"/>
    <lineage>
        <taxon>Bacteria</taxon>
        <taxon>Pseudomonadati</taxon>
        <taxon>Thermodesulfobacteriota</taxon>
        <taxon>Desulfovibrionia</taxon>
        <taxon>Desulfovibrionales</taxon>
        <taxon>Desulfovibrionaceae</taxon>
        <taxon>Desulfovibrio</taxon>
    </lineage>
</organism>
<accession>A0A1J1DQ60</accession>
<evidence type="ECO:0000313" key="4">
    <source>
        <dbReference type="Proteomes" id="UP000242645"/>
    </source>
</evidence>
<dbReference type="EMBL" id="AP017368">
    <property type="protein sequence ID" value="BAV91977.1"/>
    <property type="molecule type" value="Genomic_DNA"/>
</dbReference>
<sequence length="198" mass="21393">MKLIQFCLVSVFLAILLAPSSAVAHRVNIFAWLEGDDVAVECGFSRDSPVRNGRITVFDAKSGKELLQGATDKKGHFRFPVPQSVRRNAHGLRIRVNAGEGHQSEWLIAADELMLSGDVPDARTQPSATEASLLSTSGDGVTQEAVRRIVNEVLDTKLAPIRRDLAAASEPGIQEIIGCVGWLLGLAGIAFYFKGRRG</sequence>